<gene>
    <name evidence="1" type="ORF">K8V91_00410</name>
</gene>
<accession>A0A921G8V6</accession>
<dbReference type="InterPro" id="IPR027417">
    <property type="entry name" value="P-loop_NTPase"/>
</dbReference>
<evidence type="ECO:0008006" key="3">
    <source>
        <dbReference type="Google" id="ProtNLM"/>
    </source>
</evidence>
<organism evidence="1 2">
    <name type="scientific">Thomasclavelia spiroformis</name>
    <dbReference type="NCBI Taxonomy" id="29348"/>
    <lineage>
        <taxon>Bacteria</taxon>
        <taxon>Bacillati</taxon>
        <taxon>Bacillota</taxon>
        <taxon>Erysipelotrichia</taxon>
        <taxon>Erysipelotrichales</taxon>
        <taxon>Coprobacillaceae</taxon>
        <taxon>Thomasclavelia</taxon>
    </lineage>
</organism>
<proteinExistence type="predicted"/>
<reference evidence="1" key="2">
    <citation type="submission" date="2021-09" db="EMBL/GenBank/DDBJ databases">
        <authorList>
            <person name="Gilroy R."/>
        </authorList>
    </citation>
    <scope>NUCLEOTIDE SEQUENCE</scope>
    <source>
        <strain evidence="1">CHK193-16274</strain>
    </source>
</reference>
<dbReference type="Gene3D" id="3.40.50.300">
    <property type="entry name" value="P-loop containing nucleotide triphosphate hydrolases"/>
    <property type="match status" value="1"/>
</dbReference>
<evidence type="ECO:0000313" key="2">
    <source>
        <dbReference type="Proteomes" id="UP000749320"/>
    </source>
</evidence>
<dbReference type="Gene3D" id="3.30.420.240">
    <property type="match status" value="1"/>
</dbReference>
<protein>
    <recommendedName>
        <fullName evidence="3">Terminase</fullName>
    </recommendedName>
</protein>
<dbReference type="EMBL" id="DYWV01000013">
    <property type="protein sequence ID" value="HJF39358.1"/>
    <property type="molecule type" value="Genomic_DNA"/>
</dbReference>
<evidence type="ECO:0000313" key="1">
    <source>
        <dbReference type="EMBL" id="HJF39358.1"/>
    </source>
</evidence>
<sequence length="613" mass="70473">MEVYTPMSSKELSQRKIEEYKKMSQIIQWGRKNPVKFAEEFFGTKLIDYQAYCFMRTWIVQFALWAECRGAGKDTLAAVYYMTRLLLIPDYRVYISSNTYAQSVESFNKLRDIALKRIPSFKSATDIFAREVDKTGSNSETGFLQAPTCKFRLYNNSQLEALSSNLEAIRGKRGAVWLNETAWKTAEELAVVENYINVDTSFSTTTEKIRYYEPQQMPLQILYTSSVGDVTYPFFDKYKTFYKKMLVGNKNYFCFDVNAYDILYHSTIDGEPIKSHLTEDQIKKAIEEDPDNADVELFNKFRKGGGQNAVVTMDEIIRNSVTRRPLLYNDTGKKKFIFCYDPARNFDGSVLSIFQIINDKQVGYKLKLVNVVSMVDQNTKNKTPLPMPAQLDIIKDLMIKYNGERAAEWENIEFYIDAGSGGGGISAVADQLMEDWLDAFGKKHRGIIDPDHKQYETARMKYTNAMPIVHLVDPQGYKKIMYDALSKMVKLNLIEFTEYDDKDYILIENKDGGFDTVMLSDEEKLALVNINLAKTQLSYMCRYDTPNGGVQYELAKDKKKKNEHDDMAYTLAEGAYALALLRREDLLSEPKVTLNIKSITSLARKPSIRSIYQ</sequence>
<name>A0A921G8V6_9FIRM</name>
<dbReference type="Proteomes" id="UP000749320">
    <property type="component" value="Unassembled WGS sequence"/>
</dbReference>
<dbReference type="AlphaFoldDB" id="A0A921G8V6"/>
<comment type="caution">
    <text evidence="1">The sequence shown here is derived from an EMBL/GenBank/DDBJ whole genome shotgun (WGS) entry which is preliminary data.</text>
</comment>
<reference evidence="1" key="1">
    <citation type="journal article" date="2021" name="PeerJ">
        <title>Extensive microbial diversity within the chicken gut microbiome revealed by metagenomics and culture.</title>
        <authorList>
            <person name="Gilroy R."/>
            <person name="Ravi A."/>
            <person name="Getino M."/>
            <person name="Pursley I."/>
            <person name="Horton D.L."/>
            <person name="Alikhan N.F."/>
            <person name="Baker D."/>
            <person name="Gharbi K."/>
            <person name="Hall N."/>
            <person name="Watson M."/>
            <person name="Adriaenssens E.M."/>
            <person name="Foster-Nyarko E."/>
            <person name="Jarju S."/>
            <person name="Secka A."/>
            <person name="Antonio M."/>
            <person name="Oren A."/>
            <person name="Chaudhuri R.R."/>
            <person name="La Ragione R."/>
            <person name="Hildebrand F."/>
            <person name="Pallen M.J."/>
        </authorList>
    </citation>
    <scope>NUCLEOTIDE SEQUENCE</scope>
    <source>
        <strain evidence="1">CHK193-16274</strain>
    </source>
</reference>